<dbReference type="RefSeq" id="WP_271195146.1">
    <property type="nucleotide sequence ID" value="NZ_BSFN01000004.1"/>
</dbReference>
<dbReference type="Proteomes" id="UP001143328">
    <property type="component" value="Unassembled WGS sequence"/>
</dbReference>
<dbReference type="EMBL" id="BSFN01000004">
    <property type="protein sequence ID" value="GLK88947.1"/>
    <property type="molecule type" value="Genomic_DNA"/>
</dbReference>
<gene>
    <name evidence="2" type="ORF">GCM10017655_20090</name>
</gene>
<organism evidence="2 3">
    <name type="scientific">Pseudomonas turukhanskensis</name>
    <dbReference type="NCBI Taxonomy" id="1806536"/>
    <lineage>
        <taxon>Bacteria</taxon>
        <taxon>Pseudomonadati</taxon>
        <taxon>Pseudomonadota</taxon>
        <taxon>Gammaproteobacteria</taxon>
        <taxon>Pseudomonadales</taxon>
        <taxon>Pseudomonadaceae</taxon>
        <taxon>Pseudomonas</taxon>
    </lineage>
</organism>
<proteinExistence type="predicted"/>
<dbReference type="InterPro" id="IPR021708">
    <property type="entry name" value="DUF3291"/>
</dbReference>
<reference evidence="2" key="2">
    <citation type="submission" date="2023-01" db="EMBL/GenBank/DDBJ databases">
        <authorList>
            <person name="Sun Q."/>
            <person name="Evtushenko L."/>
        </authorList>
    </citation>
    <scope>NUCLEOTIDE SEQUENCE</scope>
    <source>
        <strain evidence="2">VKM B-2935</strain>
    </source>
</reference>
<evidence type="ECO:0000313" key="3">
    <source>
        <dbReference type="Proteomes" id="UP001143328"/>
    </source>
</evidence>
<dbReference type="InterPro" id="IPR011008">
    <property type="entry name" value="Dimeric_a/b-barrel"/>
</dbReference>
<name>A0A9W6NFL1_9PSED</name>
<evidence type="ECO:0000313" key="2">
    <source>
        <dbReference type="EMBL" id="GLK88947.1"/>
    </source>
</evidence>
<sequence>MYHLAQVNIARTIAPLDDPLMRGFVEQLDPINQLAERSEGFVWRLQTEEGDATSIQLFADDRIIVNLSVWASFEALKNYVYSGDHLTVLKAKKSWMEKLDMPSLALWWLPVNELPTAQDAKRRLEHLAKNGPSSTVFTFARPYPAPHAQAGAADVQTALPLP</sequence>
<evidence type="ECO:0000259" key="1">
    <source>
        <dbReference type="Pfam" id="PF11695"/>
    </source>
</evidence>
<dbReference type="SUPFAM" id="SSF54909">
    <property type="entry name" value="Dimeric alpha+beta barrel"/>
    <property type="match status" value="1"/>
</dbReference>
<dbReference type="AlphaFoldDB" id="A0A9W6NFL1"/>
<keyword evidence="3" id="KW-1185">Reference proteome</keyword>
<comment type="caution">
    <text evidence="2">The sequence shown here is derived from an EMBL/GenBank/DDBJ whole genome shotgun (WGS) entry which is preliminary data.</text>
</comment>
<feature type="domain" description="DUF3291" evidence="1">
    <location>
        <begin position="4"/>
        <end position="141"/>
    </location>
</feature>
<protein>
    <recommendedName>
        <fullName evidence="1">DUF3291 domain-containing protein</fullName>
    </recommendedName>
</protein>
<reference evidence="2" key="1">
    <citation type="journal article" date="2014" name="Int. J. Syst. Evol. Microbiol.">
        <title>Complete genome sequence of Corynebacterium casei LMG S-19264T (=DSM 44701T), isolated from a smear-ripened cheese.</title>
        <authorList>
            <consortium name="US DOE Joint Genome Institute (JGI-PGF)"/>
            <person name="Walter F."/>
            <person name="Albersmeier A."/>
            <person name="Kalinowski J."/>
            <person name="Ruckert C."/>
        </authorList>
    </citation>
    <scope>NUCLEOTIDE SEQUENCE</scope>
    <source>
        <strain evidence="2">VKM B-2935</strain>
    </source>
</reference>
<dbReference type="Pfam" id="PF11695">
    <property type="entry name" value="DUF3291"/>
    <property type="match status" value="1"/>
</dbReference>
<accession>A0A9W6NFL1</accession>